<evidence type="ECO:0000313" key="1">
    <source>
        <dbReference type="EMBL" id="KKN18459.1"/>
    </source>
</evidence>
<accession>A0A0F9NKL1</accession>
<dbReference type="AlphaFoldDB" id="A0A0F9NKL1"/>
<name>A0A0F9NKL1_9ZZZZ</name>
<comment type="caution">
    <text evidence="1">The sequence shown here is derived from an EMBL/GenBank/DDBJ whole genome shotgun (WGS) entry which is preliminary data.</text>
</comment>
<sequence>MPIWFIIWMILSFAYLGHETKWLTVRLESYGYQLVNIKSIVDNWSTEFTMNPRRFIGAESIYQNAGNGHMDGYRVLKTLQRVSKLYGLYDICLSPNTDTLCGKKWLDKHWNDLADYQPKVEMNIGGVRYKMTIKQPSILKDVMRVNKLTKKQKLAYVL</sequence>
<organism evidence="1">
    <name type="scientific">marine sediment metagenome</name>
    <dbReference type="NCBI Taxonomy" id="412755"/>
    <lineage>
        <taxon>unclassified sequences</taxon>
        <taxon>metagenomes</taxon>
        <taxon>ecological metagenomes</taxon>
    </lineage>
</organism>
<reference evidence="1" key="1">
    <citation type="journal article" date="2015" name="Nature">
        <title>Complex archaea that bridge the gap between prokaryotes and eukaryotes.</title>
        <authorList>
            <person name="Spang A."/>
            <person name="Saw J.H."/>
            <person name="Jorgensen S.L."/>
            <person name="Zaremba-Niedzwiedzka K."/>
            <person name="Martijn J."/>
            <person name="Lind A.E."/>
            <person name="van Eijk R."/>
            <person name="Schleper C."/>
            <person name="Guy L."/>
            <person name="Ettema T.J."/>
        </authorList>
    </citation>
    <scope>NUCLEOTIDE SEQUENCE</scope>
</reference>
<gene>
    <name evidence="1" type="ORF">LCGC14_0955680</name>
</gene>
<dbReference type="EMBL" id="LAZR01003425">
    <property type="protein sequence ID" value="KKN18459.1"/>
    <property type="molecule type" value="Genomic_DNA"/>
</dbReference>
<protein>
    <submittedName>
        <fullName evidence="1">Uncharacterized protein</fullName>
    </submittedName>
</protein>
<proteinExistence type="predicted"/>